<dbReference type="AlphaFoldDB" id="A0A450V964"/>
<reference evidence="1" key="1">
    <citation type="submission" date="2019-02" db="EMBL/GenBank/DDBJ databases">
        <authorList>
            <person name="Gruber-Vodicka R. H."/>
            <person name="Seah K. B. B."/>
        </authorList>
    </citation>
    <scope>NUCLEOTIDE SEQUENCE</scope>
    <source>
        <strain evidence="3">BECK_SA2B12</strain>
        <strain evidence="1">BECK_SA2B15</strain>
        <strain evidence="2">BECK_SA2B20</strain>
    </source>
</reference>
<gene>
    <name evidence="1" type="ORF">BECKH772A_GA0070896_102222</name>
    <name evidence="2" type="ORF">BECKH772B_GA0070898_102302</name>
    <name evidence="3" type="ORF">BECKH772C_GA0070978_102252</name>
</gene>
<dbReference type="EMBL" id="CAADFI010000230">
    <property type="protein sequence ID" value="VFK01402.1"/>
    <property type="molecule type" value="Genomic_DNA"/>
</dbReference>
<dbReference type="EMBL" id="CAADFG010000222">
    <property type="protein sequence ID" value="VFK01286.1"/>
    <property type="molecule type" value="Genomic_DNA"/>
</dbReference>
<protein>
    <submittedName>
        <fullName evidence="1">Uncharacterized protein</fullName>
    </submittedName>
</protein>
<accession>A0A450V964</accession>
<evidence type="ECO:0000313" key="2">
    <source>
        <dbReference type="EMBL" id="VFK01402.1"/>
    </source>
</evidence>
<dbReference type="EMBL" id="CAADFJ010000225">
    <property type="protein sequence ID" value="VFK04971.1"/>
    <property type="molecule type" value="Genomic_DNA"/>
</dbReference>
<evidence type="ECO:0000313" key="1">
    <source>
        <dbReference type="EMBL" id="VFK01286.1"/>
    </source>
</evidence>
<name>A0A450V964_9GAMM</name>
<organism evidence="1">
    <name type="scientific">Candidatus Kentrum eta</name>
    <dbReference type="NCBI Taxonomy" id="2126337"/>
    <lineage>
        <taxon>Bacteria</taxon>
        <taxon>Pseudomonadati</taxon>
        <taxon>Pseudomonadota</taxon>
        <taxon>Gammaproteobacteria</taxon>
        <taxon>Candidatus Kentrum</taxon>
    </lineage>
</organism>
<sequence length="77" mass="8891">MCWQFPFGLGLGLDYFFQDIYPVSLFSGKLRVSTHRPLSFQPERKASMLTQLAFYSEQQISCTYELNPAYINGLNKS</sequence>
<proteinExistence type="predicted"/>
<evidence type="ECO:0000313" key="3">
    <source>
        <dbReference type="EMBL" id="VFK04971.1"/>
    </source>
</evidence>